<dbReference type="EMBL" id="JAIQCJ010002067">
    <property type="protein sequence ID" value="KAJ8784293.1"/>
    <property type="molecule type" value="Genomic_DNA"/>
</dbReference>
<gene>
    <name evidence="2" type="ORF">J1605_008444</name>
</gene>
<accession>A0AB34GW11</accession>
<evidence type="ECO:0000313" key="3">
    <source>
        <dbReference type="Proteomes" id="UP001159641"/>
    </source>
</evidence>
<organism evidence="2 3">
    <name type="scientific">Eschrichtius robustus</name>
    <name type="common">California gray whale</name>
    <name type="synonym">Eschrichtius gibbosus</name>
    <dbReference type="NCBI Taxonomy" id="9764"/>
    <lineage>
        <taxon>Eukaryota</taxon>
        <taxon>Metazoa</taxon>
        <taxon>Chordata</taxon>
        <taxon>Craniata</taxon>
        <taxon>Vertebrata</taxon>
        <taxon>Euteleostomi</taxon>
        <taxon>Mammalia</taxon>
        <taxon>Eutheria</taxon>
        <taxon>Laurasiatheria</taxon>
        <taxon>Artiodactyla</taxon>
        <taxon>Whippomorpha</taxon>
        <taxon>Cetacea</taxon>
        <taxon>Mysticeti</taxon>
        <taxon>Eschrichtiidae</taxon>
        <taxon>Eschrichtius</taxon>
    </lineage>
</organism>
<dbReference type="Proteomes" id="UP001159641">
    <property type="component" value="Unassembled WGS sequence"/>
</dbReference>
<comment type="caution">
    <text evidence="2">The sequence shown here is derived from an EMBL/GenBank/DDBJ whole genome shotgun (WGS) entry which is preliminary data.</text>
</comment>
<feature type="transmembrane region" description="Helical" evidence="1">
    <location>
        <begin position="20"/>
        <end position="49"/>
    </location>
</feature>
<sequence length="78" mass="8314">MRAFSSRGKRGLLFVSVRRLLIVVSSLVAERGILIAVASLVAECGILIAGESNLLQFLSSNLSTLDVELPPVCSDLDI</sequence>
<name>A0AB34GW11_ESCRO</name>
<reference evidence="2 3" key="1">
    <citation type="submission" date="2022-11" db="EMBL/GenBank/DDBJ databases">
        <title>Whole genome sequence of Eschrichtius robustus ER-17-0199.</title>
        <authorList>
            <person name="Bruniche-Olsen A."/>
            <person name="Black A.N."/>
            <person name="Fields C.J."/>
            <person name="Walden K."/>
            <person name="Dewoody J.A."/>
        </authorList>
    </citation>
    <scope>NUCLEOTIDE SEQUENCE [LARGE SCALE GENOMIC DNA]</scope>
    <source>
        <strain evidence="2">ER-17-0199</strain>
        <tissue evidence="2">Blubber</tissue>
    </source>
</reference>
<keyword evidence="1" id="KW-0812">Transmembrane</keyword>
<keyword evidence="1" id="KW-0472">Membrane</keyword>
<protein>
    <submittedName>
        <fullName evidence="2">Uncharacterized protein</fullName>
    </submittedName>
</protein>
<evidence type="ECO:0000313" key="2">
    <source>
        <dbReference type="EMBL" id="KAJ8784293.1"/>
    </source>
</evidence>
<dbReference type="AlphaFoldDB" id="A0AB34GW11"/>
<keyword evidence="3" id="KW-1185">Reference proteome</keyword>
<evidence type="ECO:0000256" key="1">
    <source>
        <dbReference type="SAM" id="Phobius"/>
    </source>
</evidence>
<proteinExistence type="predicted"/>
<keyword evidence="1" id="KW-1133">Transmembrane helix</keyword>